<dbReference type="Pfam" id="PF00814">
    <property type="entry name" value="TsaD"/>
    <property type="match status" value="1"/>
</dbReference>
<name>A0A2M6P223_9BACT</name>
<evidence type="ECO:0000313" key="3">
    <source>
        <dbReference type="Proteomes" id="UP000228528"/>
    </source>
</evidence>
<proteinExistence type="predicted"/>
<dbReference type="SUPFAM" id="SSF53067">
    <property type="entry name" value="Actin-like ATPase domain"/>
    <property type="match status" value="1"/>
</dbReference>
<reference evidence="3" key="1">
    <citation type="submission" date="2017-09" db="EMBL/GenBank/DDBJ databases">
        <title>Depth-based differentiation of microbial function through sediment-hosted aquifers and enrichment of novel symbionts in the deep terrestrial subsurface.</title>
        <authorList>
            <person name="Probst A.J."/>
            <person name="Ladd B."/>
            <person name="Jarett J.K."/>
            <person name="Geller-Mcgrath D.E."/>
            <person name="Sieber C.M.K."/>
            <person name="Emerson J.B."/>
            <person name="Anantharaman K."/>
            <person name="Thomas B.C."/>
            <person name="Malmstrom R."/>
            <person name="Stieglmeier M."/>
            <person name="Klingl A."/>
            <person name="Woyke T."/>
            <person name="Ryan C.M."/>
            <person name="Banfield J.F."/>
        </authorList>
    </citation>
    <scope>NUCLEOTIDE SEQUENCE [LARGE SCALE GENOMIC DNA]</scope>
</reference>
<dbReference type="Proteomes" id="UP000228528">
    <property type="component" value="Unassembled WGS sequence"/>
</dbReference>
<protein>
    <recommendedName>
        <fullName evidence="1">Gcp-like domain-containing protein</fullName>
    </recommendedName>
</protein>
<dbReference type="EMBL" id="PFBW01000068">
    <property type="protein sequence ID" value="PIR77599.1"/>
    <property type="molecule type" value="Genomic_DNA"/>
</dbReference>
<sequence length="128" mass="14379">MYAIIDLSEKDIIDLTVFKEDTVVYEKKYPGQNRELLQVATEFLEENNIQKQDIAGIAVIVGEGSFTGTRIAVTMANTFAYVLNIPLITITKDEKTDRNEIIKKLQEKTKGQYVSATYSAEPNIGKKS</sequence>
<organism evidence="2 3">
    <name type="scientific">Candidatus Magasanikbacteria bacterium CG10_big_fil_rev_8_21_14_0_10_38_6</name>
    <dbReference type="NCBI Taxonomy" id="1974647"/>
    <lineage>
        <taxon>Bacteria</taxon>
        <taxon>Candidatus Magasanikiibacteriota</taxon>
    </lineage>
</organism>
<dbReference type="Gene3D" id="3.30.420.40">
    <property type="match status" value="1"/>
</dbReference>
<evidence type="ECO:0000313" key="2">
    <source>
        <dbReference type="EMBL" id="PIR77599.1"/>
    </source>
</evidence>
<feature type="domain" description="Gcp-like" evidence="1">
    <location>
        <begin position="34"/>
        <end position="90"/>
    </location>
</feature>
<dbReference type="AlphaFoldDB" id="A0A2M6P223"/>
<accession>A0A2M6P223</accession>
<evidence type="ECO:0000259" key="1">
    <source>
        <dbReference type="Pfam" id="PF00814"/>
    </source>
</evidence>
<gene>
    <name evidence="2" type="ORF">COU30_01595</name>
</gene>
<comment type="caution">
    <text evidence="2">The sequence shown here is derived from an EMBL/GenBank/DDBJ whole genome shotgun (WGS) entry which is preliminary data.</text>
</comment>
<dbReference type="InterPro" id="IPR000905">
    <property type="entry name" value="Gcp-like_dom"/>
</dbReference>
<dbReference type="InterPro" id="IPR043129">
    <property type="entry name" value="ATPase_NBD"/>
</dbReference>